<dbReference type="EMBL" id="VAHF01000007">
    <property type="protein sequence ID" value="TXG58259.1"/>
    <property type="molecule type" value="Genomic_DNA"/>
</dbReference>
<dbReference type="OrthoDB" id="429145at2759"/>
<evidence type="ECO:0000259" key="6">
    <source>
        <dbReference type="PROSITE" id="PS51144"/>
    </source>
</evidence>
<dbReference type="GO" id="GO:0008270">
    <property type="term" value="F:zinc ion binding"/>
    <property type="evidence" value="ECO:0007669"/>
    <property type="project" value="InterPro"/>
</dbReference>
<dbReference type="Gene3D" id="3.10.200.10">
    <property type="entry name" value="Alpha carbonic anhydrase"/>
    <property type="match status" value="1"/>
</dbReference>
<dbReference type="PANTHER" id="PTHR18952">
    <property type="entry name" value="CARBONIC ANHYDRASE"/>
    <property type="match status" value="1"/>
</dbReference>
<comment type="subcellular location">
    <subcellularLocation>
        <location evidence="2">Plastid</location>
        <location evidence="2">Chloroplast stroma</location>
    </subcellularLocation>
</comment>
<feature type="domain" description="Alpha-carbonic anhydrase" evidence="6">
    <location>
        <begin position="30"/>
        <end position="273"/>
    </location>
</feature>
<proteinExistence type="inferred from homology"/>
<gene>
    <name evidence="7" type="ORF">EZV62_016088</name>
</gene>
<evidence type="ECO:0000256" key="2">
    <source>
        <dbReference type="ARBA" id="ARBA00004470"/>
    </source>
</evidence>
<dbReference type="AlphaFoldDB" id="A0A5C7HN59"/>
<accession>A0A5C7HN59</accession>
<keyword evidence="8" id="KW-1185">Reference proteome</keyword>
<name>A0A5C7HN59_9ROSI</name>
<dbReference type="Pfam" id="PF00194">
    <property type="entry name" value="Carb_anhydrase"/>
    <property type="match status" value="1"/>
</dbReference>
<dbReference type="InterPro" id="IPR041891">
    <property type="entry name" value="Alpha_CA_prokaryot-like"/>
</dbReference>
<dbReference type="PANTHER" id="PTHR18952:SF236">
    <property type="entry name" value="ALPHA CARBONIC ANHYDRASE 1, CHLOROPLASTIC"/>
    <property type="match status" value="1"/>
</dbReference>
<dbReference type="CDD" id="cd03124">
    <property type="entry name" value="alpha_CA_prokaryotic_like"/>
    <property type="match status" value="1"/>
</dbReference>
<dbReference type="PROSITE" id="PS51144">
    <property type="entry name" value="ALPHA_CA_2"/>
    <property type="match status" value="1"/>
</dbReference>
<feature type="chain" id="PRO_5022730208" description="Alpha-carbonic anhydrase domain-containing protein" evidence="5">
    <location>
        <begin position="22"/>
        <end position="276"/>
    </location>
</feature>
<evidence type="ECO:0000256" key="5">
    <source>
        <dbReference type="SAM" id="SignalP"/>
    </source>
</evidence>
<reference evidence="8" key="1">
    <citation type="journal article" date="2019" name="Gigascience">
        <title>De novo genome assembly of the endangered Acer yangbiense, a plant species with extremely small populations endemic to Yunnan Province, China.</title>
        <authorList>
            <person name="Yang J."/>
            <person name="Wariss H.M."/>
            <person name="Tao L."/>
            <person name="Zhang R."/>
            <person name="Yun Q."/>
            <person name="Hollingsworth P."/>
            <person name="Dao Z."/>
            <person name="Luo G."/>
            <person name="Guo H."/>
            <person name="Ma Y."/>
            <person name="Sun W."/>
        </authorList>
    </citation>
    <scope>NUCLEOTIDE SEQUENCE [LARGE SCALE GENOMIC DNA]</scope>
    <source>
        <strain evidence="8">cv. Malutang</strain>
    </source>
</reference>
<dbReference type="GO" id="GO:0009570">
    <property type="term" value="C:chloroplast stroma"/>
    <property type="evidence" value="ECO:0007669"/>
    <property type="project" value="UniProtKB-SubCell"/>
</dbReference>
<comment type="catalytic activity">
    <reaction evidence="4">
        <text>hydrogencarbonate + H(+) = CO2 + H2O</text>
        <dbReference type="Rhea" id="RHEA:10748"/>
        <dbReference type="ChEBI" id="CHEBI:15377"/>
        <dbReference type="ChEBI" id="CHEBI:15378"/>
        <dbReference type="ChEBI" id="CHEBI:16526"/>
        <dbReference type="ChEBI" id="CHEBI:17544"/>
        <dbReference type="EC" id="4.2.1.1"/>
    </reaction>
</comment>
<evidence type="ECO:0000313" key="7">
    <source>
        <dbReference type="EMBL" id="TXG58259.1"/>
    </source>
</evidence>
<sequence length="276" mass="30888">MMSKISFSFIVISLFLGLALATLDEEIGSVEFSYSGSHGPSNWGKMEPAFSTCSSGKNQSPVNIKKNETVFNNNLKPLYKQYTAAAANATLINWGHVIGLHYGVDIGGMKINGKKFAFKQMHWHSPSEHLFDGQRYAAELHLVHEAEDRSTSVIAILYQYGKSPKDVDPFLAKLGDGLKKLSKEKCAKNEVSQVSVGLLYTKPLTRNTPKFYRYIGSFTTPPCTENVVWTIFKKVRIISKEQVAALKAPLAAEYKENARPEQQMNGRQIELYDELK</sequence>
<feature type="signal peptide" evidence="5">
    <location>
        <begin position="1"/>
        <end position="21"/>
    </location>
</feature>
<dbReference type="SMART" id="SM01057">
    <property type="entry name" value="Carb_anhydrase"/>
    <property type="match status" value="1"/>
</dbReference>
<evidence type="ECO:0000256" key="4">
    <source>
        <dbReference type="ARBA" id="ARBA00048348"/>
    </source>
</evidence>
<comment type="caution">
    <text evidence="7">The sequence shown here is derived from an EMBL/GenBank/DDBJ whole genome shotgun (WGS) entry which is preliminary data.</text>
</comment>
<organism evidence="7 8">
    <name type="scientific">Acer yangbiense</name>
    <dbReference type="NCBI Taxonomy" id="1000413"/>
    <lineage>
        <taxon>Eukaryota</taxon>
        <taxon>Viridiplantae</taxon>
        <taxon>Streptophyta</taxon>
        <taxon>Embryophyta</taxon>
        <taxon>Tracheophyta</taxon>
        <taxon>Spermatophyta</taxon>
        <taxon>Magnoliopsida</taxon>
        <taxon>eudicotyledons</taxon>
        <taxon>Gunneridae</taxon>
        <taxon>Pentapetalae</taxon>
        <taxon>rosids</taxon>
        <taxon>malvids</taxon>
        <taxon>Sapindales</taxon>
        <taxon>Sapindaceae</taxon>
        <taxon>Hippocastanoideae</taxon>
        <taxon>Acereae</taxon>
        <taxon>Acer</taxon>
    </lineage>
</organism>
<dbReference type="Proteomes" id="UP000323000">
    <property type="component" value="Chromosome 7"/>
</dbReference>
<dbReference type="GO" id="GO:0006730">
    <property type="term" value="P:one-carbon metabolic process"/>
    <property type="evidence" value="ECO:0007669"/>
    <property type="project" value="TreeGrafter"/>
</dbReference>
<dbReference type="InterPro" id="IPR036398">
    <property type="entry name" value="CA_dom_sf"/>
</dbReference>
<evidence type="ECO:0000256" key="1">
    <source>
        <dbReference type="ARBA" id="ARBA00002904"/>
    </source>
</evidence>
<comment type="similarity">
    <text evidence="3">Belongs to the alpha-class carbonic anhydrase family.</text>
</comment>
<evidence type="ECO:0000256" key="3">
    <source>
        <dbReference type="ARBA" id="ARBA00006365"/>
    </source>
</evidence>
<keyword evidence="5" id="KW-0732">Signal</keyword>
<comment type="function">
    <text evidence="1">Reversible hydration of carbon dioxide.</text>
</comment>
<dbReference type="GO" id="GO:0004089">
    <property type="term" value="F:carbonate dehydratase activity"/>
    <property type="evidence" value="ECO:0007669"/>
    <property type="project" value="UniProtKB-EC"/>
</dbReference>
<dbReference type="SUPFAM" id="SSF51069">
    <property type="entry name" value="Carbonic anhydrase"/>
    <property type="match status" value="1"/>
</dbReference>
<protein>
    <recommendedName>
        <fullName evidence="6">Alpha-carbonic anhydrase domain-containing protein</fullName>
    </recommendedName>
</protein>
<evidence type="ECO:0000313" key="8">
    <source>
        <dbReference type="Proteomes" id="UP000323000"/>
    </source>
</evidence>
<dbReference type="InterPro" id="IPR023561">
    <property type="entry name" value="Carbonic_anhydrase_a-class"/>
</dbReference>
<dbReference type="InterPro" id="IPR001148">
    <property type="entry name" value="CA_dom"/>
</dbReference>